<organism evidence="1">
    <name type="scientific">Marseillevirus LCMAC102</name>
    <dbReference type="NCBI Taxonomy" id="2506603"/>
    <lineage>
        <taxon>Viruses</taxon>
        <taxon>Varidnaviria</taxon>
        <taxon>Bamfordvirae</taxon>
        <taxon>Nucleocytoviricota</taxon>
        <taxon>Megaviricetes</taxon>
        <taxon>Pimascovirales</taxon>
        <taxon>Pimascovirales incertae sedis</taxon>
        <taxon>Marseilleviridae</taxon>
    </lineage>
</organism>
<evidence type="ECO:0000313" key="1">
    <source>
        <dbReference type="EMBL" id="QBK86599.1"/>
    </source>
</evidence>
<reference evidence="1" key="1">
    <citation type="journal article" date="2019" name="MBio">
        <title>Virus Genomes from Deep Sea Sediments Expand the Ocean Megavirome and Support Independent Origins of Viral Gigantism.</title>
        <authorList>
            <person name="Backstrom D."/>
            <person name="Yutin N."/>
            <person name="Jorgensen S.L."/>
            <person name="Dharamshi J."/>
            <person name="Homa F."/>
            <person name="Zaremba-Niedwiedzka K."/>
            <person name="Spang A."/>
            <person name="Wolf Y.I."/>
            <person name="Koonin E.V."/>
            <person name="Ettema T.J."/>
        </authorList>
    </citation>
    <scope>NUCLEOTIDE SEQUENCE</scope>
</reference>
<protein>
    <submittedName>
        <fullName evidence="1">BET bromodomain protein</fullName>
    </submittedName>
</protein>
<gene>
    <name evidence="1" type="ORF">LCMAC102_03940</name>
</gene>
<proteinExistence type="predicted"/>
<name>A0A481YU24_9VIRU</name>
<accession>A0A481YU24</accession>
<sequence length="106" mass="12206">MGTIKNYGLYQTLVASTIPTTDLKAPQEIFLFEKMSQLDVSQTNVVFMLICEHARIEGDMIYDPLNLILPYTMKQDSLDVKVDLKELPISLKWVLLRFVKVITKKN</sequence>
<dbReference type="EMBL" id="MK500334">
    <property type="protein sequence ID" value="QBK86599.1"/>
    <property type="molecule type" value="Genomic_DNA"/>
</dbReference>